<feature type="compositionally biased region" description="Polar residues" evidence="1">
    <location>
        <begin position="289"/>
        <end position="313"/>
    </location>
</feature>
<evidence type="ECO:0000313" key="2">
    <source>
        <dbReference type="EMBL" id="MBW0467196.1"/>
    </source>
</evidence>
<keyword evidence="3" id="KW-1185">Reference proteome</keyword>
<reference evidence="2" key="1">
    <citation type="submission" date="2021-03" db="EMBL/GenBank/DDBJ databases">
        <title>Draft genome sequence of rust myrtle Austropuccinia psidii MF-1, a brazilian biotype.</title>
        <authorList>
            <person name="Quecine M.C."/>
            <person name="Pachon D.M.R."/>
            <person name="Bonatelli M.L."/>
            <person name="Correr F.H."/>
            <person name="Franceschini L.M."/>
            <person name="Leite T.F."/>
            <person name="Margarido G.R.A."/>
            <person name="Almeida C.A."/>
            <person name="Ferrarezi J.A."/>
            <person name="Labate C.A."/>
        </authorList>
    </citation>
    <scope>NUCLEOTIDE SEQUENCE</scope>
    <source>
        <strain evidence="2">MF-1</strain>
    </source>
</reference>
<feature type="region of interest" description="Disordered" evidence="1">
    <location>
        <begin position="52"/>
        <end position="74"/>
    </location>
</feature>
<organism evidence="2 3">
    <name type="scientific">Austropuccinia psidii MF-1</name>
    <dbReference type="NCBI Taxonomy" id="1389203"/>
    <lineage>
        <taxon>Eukaryota</taxon>
        <taxon>Fungi</taxon>
        <taxon>Dikarya</taxon>
        <taxon>Basidiomycota</taxon>
        <taxon>Pucciniomycotina</taxon>
        <taxon>Pucciniomycetes</taxon>
        <taxon>Pucciniales</taxon>
        <taxon>Sphaerophragmiaceae</taxon>
        <taxon>Austropuccinia</taxon>
    </lineage>
</organism>
<proteinExistence type="predicted"/>
<gene>
    <name evidence="2" type="ORF">O181_006911</name>
</gene>
<dbReference type="EMBL" id="AVOT02001513">
    <property type="protein sequence ID" value="MBW0467196.1"/>
    <property type="molecule type" value="Genomic_DNA"/>
</dbReference>
<comment type="caution">
    <text evidence="2">The sequence shown here is derived from an EMBL/GenBank/DDBJ whole genome shotgun (WGS) entry which is preliminary data.</text>
</comment>
<dbReference type="Proteomes" id="UP000765509">
    <property type="component" value="Unassembled WGS sequence"/>
</dbReference>
<evidence type="ECO:0000256" key="1">
    <source>
        <dbReference type="SAM" id="MobiDB-lite"/>
    </source>
</evidence>
<accession>A0A9Q3BLS8</accession>
<name>A0A9Q3BLS8_9BASI</name>
<protein>
    <submittedName>
        <fullName evidence="2">Uncharacterized protein</fullName>
    </submittedName>
</protein>
<sequence>MDSQEDLTTPIQDKRRLFLFQKRNPHPAPEFLHSKNVKNMEETFIPLETKSQGNIPVAPSETEGNKGKRKRHSESLITTKRWTPIATQRTRKSQNSASIKDKPTLIVCTGKITVINPVLTSKGKFPKAVENKFLQGALKGILKCQETDQRTDKDCSKQETQELDTLDRIVDGKTLREIIPTLPFTFQFNRNLKPEDWKAMDQVIQLHQLLKDLFKWGMENKRLNLASHWEEIGASFQKICLKEIPFKDLMVITKAWIPHRQFKLLEERATRIKATIQAIEEQLNQTEPTLIPSDSQGVGQPNSPVASKYSGNRRSVAKSHHYSQSQGVSRRRQGYKGKNNTSFSHRKKESDPMIQKLLHLVK</sequence>
<evidence type="ECO:0000313" key="3">
    <source>
        <dbReference type="Proteomes" id="UP000765509"/>
    </source>
</evidence>
<dbReference type="AlphaFoldDB" id="A0A9Q3BLS8"/>
<feature type="region of interest" description="Disordered" evidence="1">
    <location>
        <begin position="289"/>
        <end position="362"/>
    </location>
</feature>